<evidence type="ECO:0000313" key="3">
    <source>
        <dbReference type="Proteomes" id="UP001199915"/>
    </source>
</evidence>
<organism evidence="2 3">
    <name type="scientific">Fusicatenibacter saccharivorans</name>
    <dbReference type="NCBI Taxonomy" id="1150298"/>
    <lineage>
        <taxon>Bacteria</taxon>
        <taxon>Bacillati</taxon>
        <taxon>Bacillota</taxon>
        <taxon>Clostridia</taxon>
        <taxon>Lachnospirales</taxon>
        <taxon>Lachnospiraceae</taxon>
        <taxon>Fusicatenibacter</taxon>
    </lineage>
</organism>
<feature type="coiled-coil region" evidence="1">
    <location>
        <begin position="62"/>
        <end position="89"/>
    </location>
</feature>
<evidence type="ECO:0000313" key="2">
    <source>
        <dbReference type="EMBL" id="MCG4767179.1"/>
    </source>
</evidence>
<accession>A0AAE3JUK8</accession>
<keyword evidence="1" id="KW-0175">Coiled coil</keyword>
<protein>
    <submittedName>
        <fullName evidence="2">TnpV protein</fullName>
    </submittedName>
</protein>
<sequence>MDLEYEQMGDYLIPKLKANPEPEGMVTKYGLLRDKFLRERYDGARTAMFLEGTLKAHLLEIQEQARERMEVLTSQMAEKEGVNEQLKAQDQMLWVRKMNSIQSRAEEVVLKELIYSRPIL</sequence>
<name>A0AAE3JUK8_9FIRM</name>
<dbReference type="Pfam" id="PF14198">
    <property type="entry name" value="TnpV"/>
    <property type="match status" value="1"/>
</dbReference>
<reference evidence="2" key="1">
    <citation type="submission" date="2022-01" db="EMBL/GenBank/DDBJ databases">
        <title>Collection of gut derived symbiotic bacterial strains cultured from healthy donors.</title>
        <authorList>
            <person name="Lin H."/>
            <person name="Kohout C."/>
            <person name="Waligurski E."/>
            <person name="Pamer E.G."/>
        </authorList>
    </citation>
    <scope>NUCLEOTIDE SEQUENCE</scope>
    <source>
        <strain evidence="2">DFI.5.49</strain>
    </source>
</reference>
<proteinExistence type="predicted"/>
<gene>
    <name evidence="2" type="ORF">L0N21_16960</name>
</gene>
<dbReference type="InterPro" id="IPR026989">
    <property type="entry name" value="TnpV"/>
</dbReference>
<dbReference type="Proteomes" id="UP001199915">
    <property type="component" value="Unassembled WGS sequence"/>
</dbReference>
<dbReference type="AlphaFoldDB" id="A0AAE3JUK8"/>
<dbReference type="EMBL" id="JAKNFS010000034">
    <property type="protein sequence ID" value="MCG4767179.1"/>
    <property type="molecule type" value="Genomic_DNA"/>
</dbReference>
<evidence type="ECO:0000256" key="1">
    <source>
        <dbReference type="SAM" id="Coils"/>
    </source>
</evidence>
<dbReference type="RefSeq" id="WP_238033689.1">
    <property type="nucleotide sequence ID" value="NZ_JAKNFS010000034.1"/>
</dbReference>
<comment type="caution">
    <text evidence="2">The sequence shown here is derived from an EMBL/GenBank/DDBJ whole genome shotgun (WGS) entry which is preliminary data.</text>
</comment>